<dbReference type="RefSeq" id="WP_184574764.1">
    <property type="nucleotide sequence ID" value="NZ_JACHJT010000001.1"/>
</dbReference>
<dbReference type="InterPro" id="IPR000086">
    <property type="entry name" value="NUDIX_hydrolase_dom"/>
</dbReference>
<dbReference type="Pfam" id="PF00293">
    <property type="entry name" value="NUDIX"/>
    <property type="match status" value="1"/>
</dbReference>
<dbReference type="EMBL" id="JACHJT010000001">
    <property type="protein sequence ID" value="MBB4929918.1"/>
    <property type="molecule type" value="Genomic_DNA"/>
</dbReference>
<reference evidence="2 3" key="1">
    <citation type="submission" date="2020-08" db="EMBL/GenBank/DDBJ databases">
        <title>Sequencing the genomes of 1000 actinobacteria strains.</title>
        <authorList>
            <person name="Klenk H.-P."/>
        </authorList>
    </citation>
    <scope>NUCLEOTIDE SEQUENCE [LARGE SCALE GENOMIC DNA]</scope>
    <source>
        <strain evidence="2 3">DSM 102030</strain>
    </source>
</reference>
<organism evidence="2 3">
    <name type="scientific">Lipingzhangella halophila</name>
    <dbReference type="NCBI Taxonomy" id="1783352"/>
    <lineage>
        <taxon>Bacteria</taxon>
        <taxon>Bacillati</taxon>
        <taxon>Actinomycetota</taxon>
        <taxon>Actinomycetes</taxon>
        <taxon>Streptosporangiales</taxon>
        <taxon>Nocardiopsidaceae</taxon>
        <taxon>Lipingzhangella</taxon>
    </lineage>
</organism>
<evidence type="ECO:0000259" key="1">
    <source>
        <dbReference type="PROSITE" id="PS51462"/>
    </source>
</evidence>
<keyword evidence="3" id="KW-1185">Reference proteome</keyword>
<sequence>MRLHKDAQAVLSPWAAPDPAQDALRREYLAHLARHPDGMRRECRAGHVTASAAIVDPAGERTVLTLHRGLRMWLQTGGHCEPDDPSLAAAALREATEESGISELRLLPAPVRLDRHWVPCGGGTWHFDVQYAAVARNDAELTRADAESVDLGWFPADNLPEPTDESCRALVRAAAQAARTGDGICTG</sequence>
<protein>
    <submittedName>
        <fullName evidence="2">8-oxo-dGTP pyrophosphatase MutT (NUDIX family)</fullName>
    </submittedName>
</protein>
<evidence type="ECO:0000313" key="3">
    <source>
        <dbReference type="Proteomes" id="UP000523007"/>
    </source>
</evidence>
<feature type="domain" description="Nudix hydrolase" evidence="1">
    <location>
        <begin position="45"/>
        <end position="176"/>
    </location>
</feature>
<dbReference type="Gene3D" id="3.90.79.10">
    <property type="entry name" value="Nucleoside Triphosphate Pyrophosphohydrolase"/>
    <property type="match status" value="1"/>
</dbReference>
<dbReference type="PROSITE" id="PS51462">
    <property type="entry name" value="NUDIX"/>
    <property type="match status" value="1"/>
</dbReference>
<comment type="caution">
    <text evidence="2">The sequence shown here is derived from an EMBL/GenBank/DDBJ whole genome shotgun (WGS) entry which is preliminary data.</text>
</comment>
<evidence type="ECO:0000313" key="2">
    <source>
        <dbReference type="EMBL" id="MBB4929918.1"/>
    </source>
</evidence>
<dbReference type="SUPFAM" id="SSF55811">
    <property type="entry name" value="Nudix"/>
    <property type="match status" value="1"/>
</dbReference>
<name>A0A7W7RE04_9ACTN</name>
<accession>A0A7W7RE04</accession>
<gene>
    <name evidence="2" type="ORF">F4561_000738</name>
</gene>
<proteinExistence type="predicted"/>
<dbReference type="CDD" id="cd03674">
    <property type="entry name" value="NUDIX_Hydrolase"/>
    <property type="match status" value="1"/>
</dbReference>
<dbReference type="AlphaFoldDB" id="A0A7W7RE04"/>
<dbReference type="InterPro" id="IPR015797">
    <property type="entry name" value="NUDIX_hydrolase-like_dom_sf"/>
</dbReference>
<dbReference type="Proteomes" id="UP000523007">
    <property type="component" value="Unassembled WGS sequence"/>
</dbReference>